<keyword evidence="4 8" id="KW-0418">Kinase</keyword>
<dbReference type="PANTHER" id="PTHR21299">
    <property type="entry name" value="CYTIDYLATE KINASE/PANTOATE-BETA-ALANINE LIGASE"/>
    <property type="match status" value="1"/>
</dbReference>
<dbReference type="GO" id="GO:0036430">
    <property type="term" value="F:CMP kinase activity"/>
    <property type="evidence" value="ECO:0007669"/>
    <property type="project" value="RHEA"/>
</dbReference>
<comment type="catalytic activity">
    <reaction evidence="6 8">
        <text>dCMP + ATP = dCDP + ADP</text>
        <dbReference type="Rhea" id="RHEA:25094"/>
        <dbReference type="ChEBI" id="CHEBI:30616"/>
        <dbReference type="ChEBI" id="CHEBI:57566"/>
        <dbReference type="ChEBI" id="CHEBI:58593"/>
        <dbReference type="ChEBI" id="CHEBI:456216"/>
        <dbReference type="EC" id="2.7.4.25"/>
    </reaction>
</comment>
<evidence type="ECO:0000256" key="1">
    <source>
        <dbReference type="ARBA" id="ARBA00009427"/>
    </source>
</evidence>
<feature type="domain" description="Cytidylate kinase" evidence="9">
    <location>
        <begin position="6"/>
        <end position="215"/>
    </location>
</feature>
<evidence type="ECO:0000259" key="9">
    <source>
        <dbReference type="Pfam" id="PF02224"/>
    </source>
</evidence>
<dbReference type="SUPFAM" id="SSF52540">
    <property type="entry name" value="P-loop containing nucleoside triphosphate hydrolases"/>
    <property type="match status" value="1"/>
</dbReference>
<name>A0A1M6JLU1_PARC5</name>
<comment type="similarity">
    <text evidence="1 8">Belongs to the cytidylate kinase family. Type 1 subfamily.</text>
</comment>
<feature type="binding site" evidence="8">
    <location>
        <begin position="10"/>
        <end position="18"/>
    </location>
    <ligand>
        <name>ATP</name>
        <dbReference type="ChEBI" id="CHEBI:30616"/>
    </ligand>
</feature>
<dbReference type="EC" id="2.7.4.25" evidence="8"/>
<dbReference type="GO" id="GO:0036431">
    <property type="term" value="F:dCMP kinase activity"/>
    <property type="evidence" value="ECO:0007669"/>
    <property type="project" value="InterPro"/>
</dbReference>
<dbReference type="GO" id="GO:0015949">
    <property type="term" value="P:nucleobase-containing small molecule interconversion"/>
    <property type="evidence" value="ECO:0007669"/>
    <property type="project" value="TreeGrafter"/>
</dbReference>
<evidence type="ECO:0000256" key="4">
    <source>
        <dbReference type="ARBA" id="ARBA00022777"/>
    </source>
</evidence>
<evidence type="ECO:0000313" key="11">
    <source>
        <dbReference type="Proteomes" id="UP000184465"/>
    </source>
</evidence>
<comment type="catalytic activity">
    <reaction evidence="7 8">
        <text>CMP + ATP = CDP + ADP</text>
        <dbReference type="Rhea" id="RHEA:11600"/>
        <dbReference type="ChEBI" id="CHEBI:30616"/>
        <dbReference type="ChEBI" id="CHEBI:58069"/>
        <dbReference type="ChEBI" id="CHEBI:60377"/>
        <dbReference type="ChEBI" id="CHEBI:456216"/>
        <dbReference type="EC" id="2.7.4.25"/>
    </reaction>
</comment>
<dbReference type="AlphaFoldDB" id="A0A1M6JLU1"/>
<dbReference type="HAMAP" id="MF_00238">
    <property type="entry name" value="Cytidyl_kinase_type1"/>
    <property type="match status" value="1"/>
</dbReference>
<keyword evidence="2 8" id="KW-0808">Transferase</keyword>
<organism evidence="10 11">
    <name type="scientific">Paramaledivibacter caminithermalis (strain DSM 15212 / CIP 107654 / DViRD3)</name>
    <name type="common">Clostridium caminithermale</name>
    <dbReference type="NCBI Taxonomy" id="1121301"/>
    <lineage>
        <taxon>Bacteria</taxon>
        <taxon>Bacillati</taxon>
        <taxon>Bacillota</taxon>
        <taxon>Clostridia</taxon>
        <taxon>Peptostreptococcales</taxon>
        <taxon>Caminicellaceae</taxon>
        <taxon>Paramaledivibacter</taxon>
    </lineage>
</organism>
<dbReference type="Proteomes" id="UP000184465">
    <property type="component" value="Unassembled WGS sequence"/>
</dbReference>
<evidence type="ECO:0000313" key="10">
    <source>
        <dbReference type="EMBL" id="SHJ47675.1"/>
    </source>
</evidence>
<dbReference type="GO" id="GO:0005524">
    <property type="term" value="F:ATP binding"/>
    <property type="evidence" value="ECO:0007669"/>
    <property type="project" value="UniProtKB-UniRule"/>
</dbReference>
<dbReference type="GO" id="GO:0005829">
    <property type="term" value="C:cytosol"/>
    <property type="evidence" value="ECO:0007669"/>
    <property type="project" value="TreeGrafter"/>
</dbReference>
<keyword evidence="5 8" id="KW-0067">ATP-binding</keyword>
<dbReference type="STRING" id="1121301.SAMN02745912_00038"/>
<keyword evidence="8" id="KW-0963">Cytoplasm</keyword>
<comment type="subcellular location">
    <subcellularLocation>
        <location evidence="8">Cytoplasm</location>
    </subcellularLocation>
</comment>
<accession>A0A1M6JLU1</accession>
<evidence type="ECO:0000256" key="3">
    <source>
        <dbReference type="ARBA" id="ARBA00022741"/>
    </source>
</evidence>
<evidence type="ECO:0000256" key="2">
    <source>
        <dbReference type="ARBA" id="ARBA00022679"/>
    </source>
</evidence>
<dbReference type="PANTHER" id="PTHR21299:SF2">
    <property type="entry name" value="CYTIDYLATE KINASE"/>
    <property type="match status" value="1"/>
</dbReference>
<reference evidence="10 11" key="1">
    <citation type="submission" date="2016-11" db="EMBL/GenBank/DDBJ databases">
        <authorList>
            <person name="Jaros S."/>
            <person name="Januszkiewicz K."/>
            <person name="Wedrychowicz H."/>
        </authorList>
    </citation>
    <scope>NUCLEOTIDE SEQUENCE [LARGE SCALE GENOMIC DNA]</scope>
    <source>
        <strain evidence="10 11">DSM 15212</strain>
    </source>
</reference>
<dbReference type="NCBIfam" id="TIGR00017">
    <property type="entry name" value="cmk"/>
    <property type="match status" value="1"/>
</dbReference>
<gene>
    <name evidence="8" type="primary">cmk</name>
    <name evidence="10" type="ORF">SAMN02745912_00038</name>
</gene>
<protein>
    <recommendedName>
        <fullName evidence="8">Cytidylate kinase</fullName>
        <shortName evidence="8">CK</shortName>
        <ecNumber evidence="8">2.7.4.25</ecNumber>
    </recommendedName>
    <alternativeName>
        <fullName evidence="8">Cytidine monophosphate kinase</fullName>
        <shortName evidence="8">CMP kinase</shortName>
    </alternativeName>
</protein>
<dbReference type="OrthoDB" id="9807434at2"/>
<keyword evidence="3 8" id="KW-0547">Nucleotide-binding</keyword>
<dbReference type="RefSeq" id="WP_073146266.1">
    <property type="nucleotide sequence ID" value="NZ_FRAG01000001.1"/>
</dbReference>
<evidence type="ECO:0000256" key="5">
    <source>
        <dbReference type="ARBA" id="ARBA00022840"/>
    </source>
</evidence>
<proteinExistence type="inferred from homology"/>
<dbReference type="CDD" id="cd02020">
    <property type="entry name" value="CMPK"/>
    <property type="match status" value="1"/>
</dbReference>
<evidence type="ECO:0000256" key="8">
    <source>
        <dbReference type="HAMAP-Rule" id="MF_00238"/>
    </source>
</evidence>
<dbReference type="InterPro" id="IPR003136">
    <property type="entry name" value="Cytidylate_kin"/>
</dbReference>
<dbReference type="InterPro" id="IPR011994">
    <property type="entry name" value="Cytidylate_kinase_dom"/>
</dbReference>
<evidence type="ECO:0000256" key="7">
    <source>
        <dbReference type="ARBA" id="ARBA00048478"/>
    </source>
</evidence>
<dbReference type="GO" id="GO:0006220">
    <property type="term" value="P:pyrimidine nucleotide metabolic process"/>
    <property type="evidence" value="ECO:0007669"/>
    <property type="project" value="UniProtKB-UniRule"/>
</dbReference>
<dbReference type="Pfam" id="PF02224">
    <property type="entry name" value="Cytidylate_kin"/>
    <property type="match status" value="1"/>
</dbReference>
<dbReference type="EMBL" id="FRAG01000001">
    <property type="protein sequence ID" value="SHJ47675.1"/>
    <property type="molecule type" value="Genomic_DNA"/>
</dbReference>
<dbReference type="Gene3D" id="3.40.50.300">
    <property type="entry name" value="P-loop containing nucleotide triphosphate hydrolases"/>
    <property type="match status" value="1"/>
</dbReference>
<keyword evidence="11" id="KW-1185">Reference proteome</keyword>
<dbReference type="InterPro" id="IPR027417">
    <property type="entry name" value="P-loop_NTPase"/>
</dbReference>
<evidence type="ECO:0000256" key="6">
    <source>
        <dbReference type="ARBA" id="ARBA00047615"/>
    </source>
</evidence>
<sequence>MNLISIAIDGPAGAGKSTIAKRIAEIMNLLYIDTGAMYRAITLKLLNKNISFADKKMIEKILKNTKIQFINNCIFLDGINVNEEIRKPMINENVSKIAALPFVRERLVKLQRDIAKNNNVIMDGRDIGTRVLPDAKYKFFLTASINERAKRRFMELKEKGYDYSYDEIVKEITNRDKMDSERAFDPLKKAEDAILIDTTGKDIDEVINIILSKIRKIN</sequence>